<dbReference type="Proteomes" id="UP001150603">
    <property type="component" value="Unassembled WGS sequence"/>
</dbReference>
<keyword evidence="2" id="KW-1185">Reference proteome</keyword>
<evidence type="ECO:0000313" key="1">
    <source>
        <dbReference type="EMBL" id="KAJ1944058.1"/>
    </source>
</evidence>
<sequence length="412" mass="46802">GRPLLGAKQLVLRILPASTLGDQWIATSKQDRTSGRRFGALLREYLPGIRTIMVSFTSFSFNIHPLLMVEHLCASFDNLMGVAIHVNHTGPLLSTGPQIDFCPDVTIFTGLSHIVIDESRWNDMYIELVRRNSQTLRCMHLLNTSSNVYPRVATLDNRLRVDYPNLSLLDIRTERFGLPFADQLVLKGNPFDRLDTTRCWVGTTPHHDDVGRPRIEMRTLKLALDCYLFPEIIYSGLLNWTACENLTTVKFRVYMTHSSQSFVAQMMVGIINRCQKIENIHCWDFCDNVGEWLPRIQRNVTIRRLEVPNIYFYLSEVGTLLRRLPLLRSLSISMHKIPSIKPMESVLTDAEIAGVHMLMAGAHSTDLRELTLGGMKFNSDERAGDIAVALASVCRKLKFLTIDFFFSANANT</sequence>
<feature type="non-terminal residue" evidence="1">
    <location>
        <position position="1"/>
    </location>
</feature>
<name>A0ACC1JAM4_9FUNG</name>
<reference evidence="1" key="1">
    <citation type="submission" date="2022-07" db="EMBL/GenBank/DDBJ databases">
        <title>Phylogenomic reconstructions and comparative analyses of Kickxellomycotina fungi.</title>
        <authorList>
            <person name="Reynolds N.K."/>
            <person name="Stajich J.E."/>
            <person name="Barry K."/>
            <person name="Grigoriev I.V."/>
            <person name="Crous P."/>
            <person name="Smith M.E."/>
        </authorList>
    </citation>
    <scope>NUCLEOTIDE SEQUENCE</scope>
    <source>
        <strain evidence="1">NRRL 5244</strain>
    </source>
</reference>
<accession>A0ACC1JAM4</accession>
<feature type="non-terminal residue" evidence="1">
    <location>
        <position position="412"/>
    </location>
</feature>
<proteinExistence type="predicted"/>
<dbReference type="EMBL" id="JANBPW010001551">
    <property type="protein sequence ID" value="KAJ1944058.1"/>
    <property type="molecule type" value="Genomic_DNA"/>
</dbReference>
<protein>
    <submittedName>
        <fullName evidence="1">Uncharacterized protein</fullName>
    </submittedName>
</protein>
<evidence type="ECO:0000313" key="2">
    <source>
        <dbReference type="Proteomes" id="UP001150603"/>
    </source>
</evidence>
<comment type="caution">
    <text evidence="1">The sequence shown here is derived from an EMBL/GenBank/DDBJ whole genome shotgun (WGS) entry which is preliminary data.</text>
</comment>
<gene>
    <name evidence="1" type="ORF">FBU59_002709</name>
</gene>
<organism evidence="1 2">
    <name type="scientific">Linderina macrospora</name>
    <dbReference type="NCBI Taxonomy" id="4868"/>
    <lineage>
        <taxon>Eukaryota</taxon>
        <taxon>Fungi</taxon>
        <taxon>Fungi incertae sedis</taxon>
        <taxon>Zoopagomycota</taxon>
        <taxon>Kickxellomycotina</taxon>
        <taxon>Kickxellomycetes</taxon>
        <taxon>Kickxellales</taxon>
        <taxon>Kickxellaceae</taxon>
        <taxon>Linderina</taxon>
    </lineage>
</organism>